<name>A0A1T4KM39_9LACT</name>
<dbReference type="EMBL" id="FUWO01000005">
    <property type="protein sequence ID" value="SJZ43465.1"/>
    <property type="molecule type" value="Genomic_DNA"/>
</dbReference>
<keyword evidence="3" id="KW-1185">Reference proteome</keyword>
<evidence type="ECO:0000313" key="2">
    <source>
        <dbReference type="EMBL" id="SJZ43465.1"/>
    </source>
</evidence>
<dbReference type="PANTHER" id="PTHR40044:SF1">
    <property type="entry name" value="INTEGRAL MEMBRANE PROTEIN"/>
    <property type="match status" value="1"/>
</dbReference>
<dbReference type="Proteomes" id="UP000189941">
    <property type="component" value="Unassembled WGS sequence"/>
</dbReference>
<keyword evidence="1" id="KW-1133">Transmembrane helix</keyword>
<keyword evidence="1" id="KW-0812">Transmembrane</keyword>
<feature type="transmembrane region" description="Helical" evidence="1">
    <location>
        <begin position="15"/>
        <end position="37"/>
    </location>
</feature>
<feature type="transmembrane region" description="Helical" evidence="1">
    <location>
        <begin position="147"/>
        <end position="171"/>
    </location>
</feature>
<feature type="transmembrane region" description="Helical" evidence="1">
    <location>
        <begin position="58"/>
        <end position="74"/>
    </location>
</feature>
<protein>
    <submittedName>
        <fullName evidence="2">Uncharacterized membrane protein</fullName>
    </submittedName>
</protein>
<sequence>MNHQSYTAQSRTMDLVKSAIVVSLYMVLTLLVAPVAYGPVQFRISEMLNFLGLYNRRYIYAVTLGVFLANFYQYGPVDMVIGSLTTLASMFIGRWVGDWLVSLNEKHQFFKYDPMFLRYLAMAVVFAAGCITIALMLVMVGAEAAFWPVYSSLFISELVVMLLGIPVMYAISKRVDFNA</sequence>
<feature type="transmembrane region" description="Helical" evidence="1">
    <location>
        <begin position="117"/>
        <end position="141"/>
    </location>
</feature>
<dbReference type="STRING" id="1121925.SAMN02746011_00773"/>
<dbReference type="OrthoDB" id="1706970at2"/>
<dbReference type="InterPro" id="IPR010387">
    <property type="entry name" value="QueT"/>
</dbReference>
<dbReference type="AlphaFoldDB" id="A0A1T4KM39"/>
<dbReference type="PANTHER" id="PTHR40044">
    <property type="entry name" value="INTEGRAL MEMBRANE PROTEIN-RELATED"/>
    <property type="match status" value="1"/>
</dbReference>
<accession>A0A1T4KM39</accession>
<organism evidence="2 3">
    <name type="scientific">Globicatella sulfidifaciens DSM 15739</name>
    <dbReference type="NCBI Taxonomy" id="1121925"/>
    <lineage>
        <taxon>Bacteria</taxon>
        <taxon>Bacillati</taxon>
        <taxon>Bacillota</taxon>
        <taxon>Bacilli</taxon>
        <taxon>Lactobacillales</taxon>
        <taxon>Aerococcaceae</taxon>
        <taxon>Globicatella</taxon>
    </lineage>
</organism>
<evidence type="ECO:0000313" key="3">
    <source>
        <dbReference type="Proteomes" id="UP000189941"/>
    </source>
</evidence>
<feature type="transmembrane region" description="Helical" evidence="1">
    <location>
        <begin position="80"/>
        <end position="97"/>
    </location>
</feature>
<reference evidence="3" key="1">
    <citation type="submission" date="2017-02" db="EMBL/GenBank/DDBJ databases">
        <authorList>
            <person name="Varghese N."/>
            <person name="Submissions S."/>
        </authorList>
    </citation>
    <scope>NUCLEOTIDE SEQUENCE [LARGE SCALE GENOMIC DNA]</scope>
    <source>
        <strain evidence="3">DSM 15739</strain>
    </source>
</reference>
<dbReference type="PIRSF" id="PIRSF031501">
    <property type="entry name" value="QueT"/>
    <property type="match status" value="1"/>
</dbReference>
<evidence type="ECO:0000256" key="1">
    <source>
        <dbReference type="SAM" id="Phobius"/>
    </source>
</evidence>
<dbReference type="Pfam" id="PF06177">
    <property type="entry name" value="QueT"/>
    <property type="match status" value="1"/>
</dbReference>
<dbReference type="RefSeq" id="WP_078755570.1">
    <property type="nucleotide sequence ID" value="NZ_FUWO01000005.1"/>
</dbReference>
<proteinExistence type="predicted"/>
<keyword evidence="1" id="KW-0472">Membrane</keyword>
<gene>
    <name evidence="2" type="ORF">SAMN02746011_00773</name>
</gene>